<dbReference type="AlphaFoldDB" id="K1VL58"/>
<keyword evidence="3" id="KW-1185">Reference proteome</keyword>
<dbReference type="InParanoid" id="K1VL58"/>
<dbReference type="Proteomes" id="UP000006757">
    <property type="component" value="Unassembled WGS sequence"/>
</dbReference>
<reference evidence="2 3" key="1">
    <citation type="journal article" date="2012" name="Eukaryot. Cell">
        <title>Genome sequence of the Trichosporon asahii environmental strain CBS 8904.</title>
        <authorList>
            <person name="Yang R.Y."/>
            <person name="Li H.T."/>
            <person name="Zhu H."/>
            <person name="Zhou G.P."/>
            <person name="Wang M."/>
            <person name="Wang L."/>
        </authorList>
    </citation>
    <scope>NUCLEOTIDE SEQUENCE [LARGE SCALE GENOMIC DNA]</scope>
    <source>
        <strain evidence="2 3">CBS 8904</strain>
    </source>
</reference>
<dbReference type="HOGENOM" id="CLU_367292_0_0_1"/>
<feature type="compositionally biased region" description="Low complexity" evidence="1">
    <location>
        <begin position="71"/>
        <end position="90"/>
    </location>
</feature>
<name>K1VL58_TRIAC</name>
<feature type="region of interest" description="Disordered" evidence="1">
    <location>
        <begin position="67"/>
        <end position="90"/>
    </location>
</feature>
<sequence length="759" mass="83128">MGDSQNPPGRSFGYPDFPWSSIGDPAVQWLEGLVPCLMCEPVEKYFKRLSSISIPNLVKIITDFEKTGKRPSSSCECASGSSGSSNTATPTSLPLATCRLLDETVWAYDHVVESTHALTWIKNRWLEKHCENTLCAGWKKYVDEASNKLWALSYGQFLPWAIFPFYHTCAKNYTVFGPSRAPSGLNGAVITLKRRQQSNPGSGEEDHGPWIFYLHRPSLTLPVECGAPLTAAIGVMVLEPTFQDMDAKRLFACHTGCEVDIVAAEDWTNVGFAPPPGVKGTKEVCLKGLNGVSVLYLACCVLRMDDACAKLLQMKETGNMVLNDMIKRNFVGVLEVHAPVCLEALVSSAMQVSTEWCFQTLCQRFSLWFRVWTNRPKAERLLRQSPLDLNRLTKDLLALWTRSRTRKGFRVFAPDTDEGWENTAEVTAMGAFYGSVVGTVTLTSLKAIKMRMEKMDKKKRNADLTAEWGKNAVAILTAVFKNSAAIDLQATKEAYLNRVNEKIVSANTDELFSLSMYLHGIRSSLCSVTTSYEDHLDGDRLHRGFQQAFSCVTTQLAPIDTQTVLSFFSPGAASAGTSSSVSVTTASPVNGAVNTPTGSVVTGTGATMPQIQPLTSLRDGCVSHHSASFGPLIFEDMASLKVHTYTSEYIKTNPRFKSAWDGAHSAQSQISAGALLQQCLQMSHSSPASLTQLGPTSEAFRNAAQLALRAQQAQRVQQAHAQRRRAQEAQEWKASCASHASAVVILALLAALIYSHLHP</sequence>
<accession>K1VL58</accession>
<evidence type="ECO:0000313" key="2">
    <source>
        <dbReference type="EMBL" id="EKD00012.1"/>
    </source>
</evidence>
<gene>
    <name evidence="2" type="ORF">A1Q2_05670</name>
</gene>
<evidence type="ECO:0000256" key="1">
    <source>
        <dbReference type="SAM" id="MobiDB-lite"/>
    </source>
</evidence>
<evidence type="ECO:0000313" key="3">
    <source>
        <dbReference type="Proteomes" id="UP000006757"/>
    </source>
</evidence>
<dbReference type="EMBL" id="AMBO01000352">
    <property type="protein sequence ID" value="EKD00012.1"/>
    <property type="molecule type" value="Genomic_DNA"/>
</dbReference>
<comment type="caution">
    <text evidence="2">The sequence shown here is derived from an EMBL/GenBank/DDBJ whole genome shotgun (WGS) entry which is preliminary data.</text>
</comment>
<protein>
    <submittedName>
        <fullName evidence="2">Uncharacterized protein</fullName>
    </submittedName>
</protein>
<organism evidence="2 3">
    <name type="scientific">Trichosporon asahii var. asahii (strain CBS 8904)</name>
    <name type="common">Yeast</name>
    <dbReference type="NCBI Taxonomy" id="1220162"/>
    <lineage>
        <taxon>Eukaryota</taxon>
        <taxon>Fungi</taxon>
        <taxon>Dikarya</taxon>
        <taxon>Basidiomycota</taxon>
        <taxon>Agaricomycotina</taxon>
        <taxon>Tremellomycetes</taxon>
        <taxon>Trichosporonales</taxon>
        <taxon>Trichosporonaceae</taxon>
        <taxon>Trichosporon</taxon>
    </lineage>
</organism>
<proteinExistence type="predicted"/>